<accession>A0A5N1JG79</accession>
<feature type="domain" description="Glycosyltransferase 2-like" evidence="1">
    <location>
        <begin position="7"/>
        <end position="116"/>
    </location>
</feature>
<dbReference type="RefSeq" id="WP_150876793.1">
    <property type="nucleotide sequence ID" value="NZ_VTWS01000003.1"/>
</dbReference>
<dbReference type="InterPro" id="IPR001173">
    <property type="entry name" value="Glyco_trans_2-like"/>
</dbReference>
<dbReference type="EMBL" id="VTWS01000003">
    <property type="protein sequence ID" value="KAA9353497.1"/>
    <property type="molecule type" value="Genomic_DNA"/>
</dbReference>
<evidence type="ECO:0000313" key="3">
    <source>
        <dbReference type="Proteomes" id="UP000326344"/>
    </source>
</evidence>
<keyword evidence="2" id="KW-0808">Transferase</keyword>
<dbReference type="Gene3D" id="3.90.550.10">
    <property type="entry name" value="Spore Coat Polysaccharide Biosynthesis Protein SpsA, Chain A"/>
    <property type="match status" value="1"/>
</dbReference>
<dbReference type="PANTHER" id="PTHR22916">
    <property type="entry name" value="GLYCOSYLTRANSFERASE"/>
    <property type="match status" value="1"/>
</dbReference>
<dbReference type="InterPro" id="IPR029044">
    <property type="entry name" value="Nucleotide-diphossugar_trans"/>
</dbReference>
<dbReference type="GO" id="GO:0016758">
    <property type="term" value="F:hexosyltransferase activity"/>
    <property type="evidence" value="ECO:0007669"/>
    <property type="project" value="UniProtKB-ARBA"/>
</dbReference>
<dbReference type="PANTHER" id="PTHR22916:SF3">
    <property type="entry name" value="UDP-GLCNAC:BETAGAL BETA-1,3-N-ACETYLGLUCOSAMINYLTRANSFERASE-LIKE PROTEIN 1"/>
    <property type="match status" value="1"/>
</dbReference>
<comment type="caution">
    <text evidence="2">The sequence shown here is derived from an EMBL/GenBank/DDBJ whole genome shotgun (WGS) entry which is preliminary data.</text>
</comment>
<gene>
    <name evidence="2" type="ORF">F0P93_12695</name>
</gene>
<dbReference type="AlphaFoldDB" id="A0A5N1JG79"/>
<dbReference type="Proteomes" id="UP000326344">
    <property type="component" value="Unassembled WGS sequence"/>
</dbReference>
<evidence type="ECO:0000259" key="1">
    <source>
        <dbReference type="Pfam" id="PF00535"/>
    </source>
</evidence>
<evidence type="ECO:0000313" key="2">
    <source>
        <dbReference type="EMBL" id="KAA9353497.1"/>
    </source>
</evidence>
<reference evidence="2 3" key="1">
    <citation type="submission" date="2019-09" db="EMBL/GenBank/DDBJ databases">
        <title>Genome Sequence of Larkinella sp MA1.</title>
        <authorList>
            <person name="Srinivasan S."/>
        </authorList>
    </citation>
    <scope>NUCLEOTIDE SEQUENCE [LARGE SCALE GENOMIC DNA]</scope>
    <source>
        <strain evidence="2 3">MA1</strain>
    </source>
</reference>
<dbReference type="SUPFAM" id="SSF53448">
    <property type="entry name" value="Nucleotide-diphospho-sugar transferases"/>
    <property type="match status" value="1"/>
</dbReference>
<dbReference type="CDD" id="cd06433">
    <property type="entry name" value="GT_2_WfgS_like"/>
    <property type="match status" value="1"/>
</dbReference>
<protein>
    <submittedName>
        <fullName evidence="2">Glycosyltransferase</fullName>
    </submittedName>
</protein>
<organism evidence="2 3">
    <name type="scientific">Larkinella humicola</name>
    <dbReference type="NCBI Taxonomy" id="2607654"/>
    <lineage>
        <taxon>Bacteria</taxon>
        <taxon>Pseudomonadati</taxon>
        <taxon>Bacteroidota</taxon>
        <taxon>Cytophagia</taxon>
        <taxon>Cytophagales</taxon>
        <taxon>Spirosomataceae</taxon>
        <taxon>Larkinella</taxon>
    </lineage>
</organism>
<dbReference type="Pfam" id="PF00535">
    <property type="entry name" value="Glycos_transf_2"/>
    <property type="match status" value="1"/>
</dbReference>
<sequence>MKHPTISIITATFNSSATLEKSILSVISQTYKNYEYIIIDGDSKDGTKELIAKYKHYITYSISEKDKGIYDAWNKGIAKATGDWVMFIGADDFLFPDTLESYVEFINQESTDSTLYISSKVHLLSLDGKITRTYGWPWQWKSFKRINLIAHPGSLQSMKLFKSYGNYDISYRIVGDYELLLRPREKLNALFLNKITAYVTEGGASSKIETFFELRKAVLNSNSTSKVQAFFDFYVQLIKYYGRNLGKKFGLTLYLRKEF</sequence>
<proteinExistence type="predicted"/>
<keyword evidence="3" id="KW-1185">Reference proteome</keyword>
<name>A0A5N1JG79_9BACT</name>